<evidence type="ECO:0000313" key="2">
    <source>
        <dbReference type="Proteomes" id="UP000538666"/>
    </source>
</evidence>
<gene>
    <name evidence="1" type="ORF">HNQ77_002333</name>
</gene>
<reference evidence="1 2" key="1">
    <citation type="submission" date="2020-08" db="EMBL/GenBank/DDBJ databases">
        <title>Genomic Encyclopedia of Type Strains, Phase IV (KMG-IV): sequencing the most valuable type-strain genomes for metagenomic binning, comparative biology and taxonomic classification.</title>
        <authorList>
            <person name="Goeker M."/>
        </authorList>
    </citation>
    <scope>NUCLEOTIDE SEQUENCE [LARGE SCALE GENOMIC DNA]</scope>
    <source>
        <strain evidence="1 2">DSM 103733</strain>
    </source>
</reference>
<dbReference type="EMBL" id="JACHEK010000004">
    <property type="protein sequence ID" value="MBB6144381.1"/>
    <property type="molecule type" value="Genomic_DNA"/>
</dbReference>
<evidence type="ECO:0000313" key="1">
    <source>
        <dbReference type="EMBL" id="MBB6144381.1"/>
    </source>
</evidence>
<sequence>MLWYRPRPLFRLDALAHITAILERTMFKIDEGLTSIAGHRRAAGFFAAAFCSIAASSFAANAG</sequence>
<dbReference type="Proteomes" id="UP000538666">
    <property type="component" value="Unassembled WGS sequence"/>
</dbReference>
<protein>
    <submittedName>
        <fullName evidence="1">Uncharacterized protein</fullName>
    </submittedName>
</protein>
<organism evidence="1 2">
    <name type="scientific">Silvibacterium bohemicum</name>
    <dbReference type="NCBI Taxonomy" id="1577686"/>
    <lineage>
        <taxon>Bacteria</taxon>
        <taxon>Pseudomonadati</taxon>
        <taxon>Acidobacteriota</taxon>
        <taxon>Terriglobia</taxon>
        <taxon>Terriglobales</taxon>
        <taxon>Acidobacteriaceae</taxon>
        <taxon>Silvibacterium</taxon>
    </lineage>
</organism>
<comment type="caution">
    <text evidence="1">The sequence shown here is derived from an EMBL/GenBank/DDBJ whole genome shotgun (WGS) entry which is preliminary data.</text>
</comment>
<name>A0A841JZJ3_9BACT</name>
<keyword evidence="2" id="KW-1185">Reference proteome</keyword>
<proteinExistence type="predicted"/>
<dbReference type="AlphaFoldDB" id="A0A841JZJ3"/>
<accession>A0A841JZJ3</accession>